<evidence type="ECO:0000313" key="3">
    <source>
        <dbReference type="Proteomes" id="UP000247233"/>
    </source>
</evidence>
<keyword evidence="3" id="KW-1185">Reference proteome</keyword>
<reference evidence="2 3" key="1">
    <citation type="submission" date="2016-12" db="EMBL/GenBank/DDBJ databases">
        <title>The genomes of Aspergillus section Nigri reveals drivers in fungal speciation.</title>
        <authorList>
            <consortium name="DOE Joint Genome Institute"/>
            <person name="Vesth T.C."/>
            <person name="Nybo J."/>
            <person name="Theobald S."/>
            <person name="Brandl J."/>
            <person name="Frisvad J.C."/>
            <person name="Nielsen K.F."/>
            <person name="Lyhne E.K."/>
            <person name="Kogle M.E."/>
            <person name="Kuo A."/>
            <person name="Riley R."/>
            <person name="Clum A."/>
            <person name="Nolan M."/>
            <person name="Lipzen A."/>
            <person name="Salamov A."/>
            <person name="Henrissat B."/>
            <person name="Wiebenga A."/>
            <person name="De Vries R.P."/>
            <person name="Grigoriev I.V."/>
            <person name="Mortensen U.H."/>
            <person name="Andersen M.R."/>
            <person name="Baker S.E."/>
        </authorList>
    </citation>
    <scope>NUCLEOTIDE SEQUENCE [LARGE SCALE GENOMIC DNA]</scope>
    <source>
        <strain evidence="2 3">CBS 117.55</strain>
    </source>
</reference>
<sequence>MFSLSRLLNLPFSFFFFTLGDKTLRLMARGRRGRIVHDARRNRHQREAPVALGRGAEIDCTCMHSWWQGRLYIRHWVHWSLRASGIRDKLMGSRGCIIRS</sequence>
<evidence type="ECO:0000313" key="2">
    <source>
        <dbReference type="EMBL" id="PWY87788.1"/>
    </source>
</evidence>
<dbReference type="VEuPathDB" id="FungiDB:BO70DRAFT_203327"/>
<gene>
    <name evidence="2" type="ORF">BO70DRAFT_203327</name>
</gene>
<accession>A0A317WSE5</accession>
<dbReference type="RefSeq" id="XP_025401671.1">
    <property type="nucleotide sequence ID" value="XM_025538612.1"/>
</dbReference>
<name>A0A317WSE5_9EURO</name>
<dbReference type="EMBL" id="MSFL01000006">
    <property type="protein sequence ID" value="PWY87788.1"/>
    <property type="molecule type" value="Genomic_DNA"/>
</dbReference>
<organism evidence="2 3">
    <name type="scientific">Aspergillus heteromorphus CBS 117.55</name>
    <dbReference type="NCBI Taxonomy" id="1448321"/>
    <lineage>
        <taxon>Eukaryota</taxon>
        <taxon>Fungi</taxon>
        <taxon>Dikarya</taxon>
        <taxon>Ascomycota</taxon>
        <taxon>Pezizomycotina</taxon>
        <taxon>Eurotiomycetes</taxon>
        <taxon>Eurotiomycetidae</taxon>
        <taxon>Eurotiales</taxon>
        <taxon>Aspergillaceae</taxon>
        <taxon>Aspergillus</taxon>
        <taxon>Aspergillus subgen. Circumdati</taxon>
    </lineage>
</organism>
<comment type="caution">
    <text evidence="2">The sequence shown here is derived from an EMBL/GenBank/DDBJ whole genome shotgun (WGS) entry which is preliminary data.</text>
</comment>
<proteinExistence type="predicted"/>
<dbReference type="Proteomes" id="UP000247233">
    <property type="component" value="Unassembled WGS sequence"/>
</dbReference>
<feature type="signal peptide" evidence="1">
    <location>
        <begin position="1"/>
        <end position="20"/>
    </location>
</feature>
<evidence type="ECO:0008006" key="4">
    <source>
        <dbReference type="Google" id="ProtNLM"/>
    </source>
</evidence>
<dbReference type="AlphaFoldDB" id="A0A317WSE5"/>
<evidence type="ECO:0000256" key="1">
    <source>
        <dbReference type="SAM" id="SignalP"/>
    </source>
</evidence>
<keyword evidence="1" id="KW-0732">Signal</keyword>
<feature type="chain" id="PRO_5016356979" description="Secreted protein" evidence="1">
    <location>
        <begin position="21"/>
        <end position="100"/>
    </location>
</feature>
<dbReference type="GeneID" id="37060849"/>
<protein>
    <recommendedName>
        <fullName evidence="4">Secreted protein</fullName>
    </recommendedName>
</protein>